<evidence type="ECO:0000313" key="2">
    <source>
        <dbReference type="Proteomes" id="UP001595993"/>
    </source>
</evidence>
<dbReference type="Proteomes" id="UP001595993">
    <property type="component" value="Unassembled WGS sequence"/>
</dbReference>
<comment type="caution">
    <text evidence="1">The sequence shown here is derived from an EMBL/GenBank/DDBJ whole genome shotgun (WGS) entry which is preliminary data.</text>
</comment>
<keyword evidence="2" id="KW-1185">Reference proteome</keyword>
<gene>
    <name evidence="1" type="ORF">ACFO9E_31590</name>
</gene>
<dbReference type="EMBL" id="JBHSFE010000031">
    <property type="protein sequence ID" value="MFC4612260.1"/>
    <property type="molecule type" value="Genomic_DNA"/>
</dbReference>
<proteinExistence type="predicted"/>
<reference evidence="2" key="1">
    <citation type="journal article" date="2019" name="Int. J. Syst. Evol. Microbiol.">
        <title>The Global Catalogue of Microorganisms (GCM) 10K type strain sequencing project: providing services to taxonomists for standard genome sequencing and annotation.</title>
        <authorList>
            <consortium name="The Broad Institute Genomics Platform"/>
            <consortium name="The Broad Institute Genome Sequencing Center for Infectious Disease"/>
            <person name="Wu L."/>
            <person name="Ma J."/>
        </authorList>
    </citation>
    <scope>NUCLEOTIDE SEQUENCE [LARGE SCALE GENOMIC DNA]</scope>
    <source>
        <strain evidence="2">CGMCC 4.7139</strain>
    </source>
</reference>
<organism evidence="1 2">
    <name type="scientific">Streptomyces maoxianensis</name>
    <dbReference type="NCBI Taxonomy" id="1459942"/>
    <lineage>
        <taxon>Bacteria</taxon>
        <taxon>Bacillati</taxon>
        <taxon>Actinomycetota</taxon>
        <taxon>Actinomycetes</taxon>
        <taxon>Kitasatosporales</taxon>
        <taxon>Streptomycetaceae</taxon>
        <taxon>Streptomyces</taxon>
    </lineage>
</organism>
<evidence type="ECO:0000313" key="1">
    <source>
        <dbReference type="EMBL" id="MFC4612260.1"/>
    </source>
</evidence>
<sequence>MPAWGADARMPGRDFMAALVPDEDPSREPEFHVHSPDGHVVPYEIVHWFMGHVADEVQRCRGAMQEAD</sequence>
<accession>A0ABV9GGR0</accession>
<protein>
    <submittedName>
        <fullName evidence="1">Uncharacterized protein</fullName>
    </submittedName>
</protein>
<name>A0ABV9GGR0_9ACTN</name>